<feature type="compositionally biased region" description="Polar residues" evidence="6">
    <location>
        <begin position="21"/>
        <end position="35"/>
    </location>
</feature>
<comment type="similarity">
    <text evidence="1">Belongs to the DNA mismatch repair MutS family.</text>
</comment>
<dbReference type="InterPro" id="IPR027417">
    <property type="entry name" value="P-loop_NTPase"/>
</dbReference>
<sequence length="910" mass="101077">MRVNCSELAGSALIHQASARPRSSISDRPLTSYSEPRTAHSTRPATARPLTAASSRHENSFIVAVIECRGIGREVGIAALDKDTGQVDLIQVHLLVLPSQTRVVHTTAIPQLTDCQTYVKTLHHLHLHCPSVVIVPDTFLSDTDASVNSSTRHAVNASLLVQCIRCEFPHVPIEPVLRKYWNEESGLHFVNQLTADNENRAATLLATSSKYYALSAACALFKHAEARLNARYAAHSLRIRYSPVEGTMLIDNDTAKNLELVGNMINKKSTHSLFGVLNHTWTAMGSRLLRVNLLAPITAHSAIEARLDAVEELIQAEDKFNAVMDGLRSVNKLDLDKLISSFAMSEARVSNAARSAASRVSQMLQLRGFVKQIPTVRDAIKGCQSRLLEVVYDMLSDGRFEKLENLLSQSLNDDAISQKGGGLNAVNARAYALRANQNCLLDVARETYKENVADIFDLNRSLSSEHGLPLQLVHQMHGFSFTLRKRDFETVGTPTLPKHFINTTAKQGKWFFETIDLQKKRNARMKDALDEILMITDKIIKEMVVKIVADVGALYKASEAIALLDMIWSFAHVSIHQNYGLLDICVRHSAEFHLAFPVRPEFTGTLAIKAGRHPVLEKAQTAGSLVPNDVYCCDSSYFQIIQGPKIHDALLARLSNDDNIERGHSTFAEEMSSSAMILGSPIFIPIVLIGSRAFVQGLSTGNSMVLIDELGRGTSTREGLGISHAIAERLIHVKASEFGRVDYSGGLLIESYRLLFSSRRNHFNDLTTTLSRQPVVVNLHLSVQRSRPSSSNMGMIFNYKIVDGALDNTEHYGLELARLADLRDDILGEAGRISLRLSELEQFRKEISEGNQVAHRRKAMLRLRTHLAQALDHSSLPYRELIEYLARMQRQTVQVLRANLCEAPDKKDSD</sequence>
<gene>
    <name evidence="8" type="ORF">A7U60_g3583</name>
</gene>
<dbReference type="Pfam" id="PF05192">
    <property type="entry name" value="MutS_III"/>
    <property type="match status" value="1"/>
</dbReference>
<dbReference type="GO" id="GO:0007131">
    <property type="term" value="P:reciprocal meiotic recombination"/>
    <property type="evidence" value="ECO:0007669"/>
    <property type="project" value="TreeGrafter"/>
</dbReference>
<dbReference type="PROSITE" id="PS00486">
    <property type="entry name" value="DNA_MISMATCH_REPAIR_2"/>
    <property type="match status" value="1"/>
</dbReference>
<proteinExistence type="inferred from homology"/>
<dbReference type="Gene3D" id="3.40.50.300">
    <property type="entry name" value="P-loop containing nucleotide triphosphate hydrolases"/>
    <property type="match status" value="2"/>
</dbReference>
<dbReference type="GO" id="GO:0030983">
    <property type="term" value="F:mismatched DNA binding"/>
    <property type="evidence" value="ECO:0007669"/>
    <property type="project" value="InterPro"/>
</dbReference>
<dbReference type="Proteomes" id="UP000757232">
    <property type="component" value="Unassembled WGS sequence"/>
</dbReference>
<evidence type="ECO:0000313" key="8">
    <source>
        <dbReference type="EMBL" id="OCB89217.1"/>
    </source>
</evidence>
<dbReference type="InterPro" id="IPR045076">
    <property type="entry name" value="MutS"/>
</dbReference>
<feature type="domain" description="DNA mismatch repair proteins mutS family" evidence="7">
    <location>
        <begin position="703"/>
        <end position="719"/>
    </location>
</feature>
<dbReference type="InterPro" id="IPR036187">
    <property type="entry name" value="DNA_mismatch_repair_MutS_sf"/>
</dbReference>
<dbReference type="Gene3D" id="1.10.1420.10">
    <property type="match status" value="2"/>
</dbReference>
<keyword evidence="4" id="KW-0238">DNA-binding</keyword>
<dbReference type="PANTHER" id="PTHR11361:SF21">
    <property type="entry name" value="MUTS PROTEIN HOMOLOG 4"/>
    <property type="match status" value="1"/>
</dbReference>
<protein>
    <recommendedName>
        <fullName evidence="7">DNA mismatch repair proteins mutS family domain-containing protein</fullName>
    </recommendedName>
</protein>
<keyword evidence="9" id="KW-1185">Reference proteome</keyword>
<evidence type="ECO:0000256" key="1">
    <source>
        <dbReference type="ARBA" id="ARBA00006271"/>
    </source>
</evidence>
<evidence type="ECO:0000256" key="3">
    <source>
        <dbReference type="ARBA" id="ARBA00022840"/>
    </source>
</evidence>
<dbReference type="EMBL" id="LNZH02000161">
    <property type="protein sequence ID" value="OCB89217.1"/>
    <property type="molecule type" value="Genomic_DNA"/>
</dbReference>
<dbReference type="GO" id="GO:0005524">
    <property type="term" value="F:ATP binding"/>
    <property type="evidence" value="ECO:0007669"/>
    <property type="project" value="UniProtKB-KW"/>
</dbReference>
<feature type="region of interest" description="Disordered" evidence="6">
    <location>
        <begin position="19"/>
        <end position="53"/>
    </location>
</feature>
<comment type="caution">
    <text evidence="8">The sequence shown here is derived from an EMBL/GenBank/DDBJ whole genome shotgun (WGS) entry which is preliminary data.</text>
</comment>
<dbReference type="GO" id="GO:0005634">
    <property type="term" value="C:nucleus"/>
    <property type="evidence" value="ECO:0007669"/>
    <property type="project" value="TreeGrafter"/>
</dbReference>
<feature type="compositionally biased region" description="Low complexity" evidence="6">
    <location>
        <begin position="41"/>
        <end position="53"/>
    </location>
</feature>
<dbReference type="SMART" id="SM00533">
    <property type="entry name" value="MUTSd"/>
    <property type="match status" value="1"/>
</dbReference>
<dbReference type="SUPFAM" id="SSF48334">
    <property type="entry name" value="DNA repair protein MutS, domain III"/>
    <property type="match status" value="1"/>
</dbReference>
<evidence type="ECO:0000256" key="5">
    <source>
        <dbReference type="ARBA" id="ARBA00023254"/>
    </source>
</evidence>
<name>A0A9Q5I029_SANBA</name>
<organism evidence="8 9">
    <name type="scientific">Sanghuangporus baumii</name>
    <name type="common">Phellinus baumii</name>
    <dbReference type="NCBI Taxonomy" id="108892"/>
    <lineage>
        <taxon>Eukaryota</taxon>
        <taxon>Fungi</taxon>
        <taxon>Dikarya</taxon>
        <taxon>Basidiomycota</taxon>
        <taxon>Agaricomycotina</taxon>
        <taxon>Agaricomycetes</taxon>
        <taxon>Hymenochaetales</taxon>
        <taxon>Hymenochaetaceae</taxon>
        <taxon>Sanghuangporus</taxon>
    </lineage>
</organism>
<dbReference type="Pfam" id="PF00488">
    <property type="entry name" value="MutS_V"/>
    <property type="match status" value="1"/>
</dbReference>
<evidence type="ECO:0000313" key="9">
    <source>
        <dbReference type="Proteomes" id="UP000757232"/>
    </source>
</evidence>
<keyword evidence="2" id="KW-0547">Nucleotide-binding</keyword>
<dbReference type="AlphaFoldDB" id="A0A9Q5I029"/>
<evidence type="ECO:0000259" key="7">
    <source>
        <dbReference type="PROSITE" id="PS00486"/>
    </source>
</evidence>
<evidence type="ECO:0000256" key="6">
    <source>
        <dbReference type="SAM" id="MobiDB-lite"/>
    </source>
</evidence>
<accession>A0A9Q5I029</accession>
<dbReference type="InterPro" id="IPR000432">
    <property type="entry name" value="DNA_mismatch_repair_MutS_C"/>
</dbReference>
<dbReference type="OrthoDB" id="276261at2759"/>
<dbReference type="InterPro" id="IPR007696">
    <property type="entry name" value="DNA_mismatch_repair_MutS_core"/>
</dbReference>
<keyword evidence="3" id="KW-0067">ATP-binding</keyword>
<evidence type="ECO:0000256" key="2">
    <source>
        <dbReference type="ARBA" id="ARBA00022741"/>
    </source>
</evidence>
<dbReference type="GO" id="GO:0140664">
    <property type="term" value="F:ATP-dependent DNA damage sensor activity"/>
    <property type="evidence" value="ECO:0007669"/>
    <property type="project" value="InterPro"/>
</dbReference>
<dbReference type="PANTHER" id="PTHR11361">
    <property type="entry name" value="DNA MISMATCH REPAIR PROTEIN MUTS FAMILY MEMBER"/>
    <property type="match status" value="1"/>
</dbReference>
<dbReference type="SUPFAM" id="SSF52540">
    <property type="entry name" value="P-loop containing nucleoside triphosphate hydrolases"/>
    <property type="match status" value="1"/>
</dbReference>
<evidence type="ECO:0000256" key="4">
    <source>
        <dbReference type="ARBA" id="ARBA00023125"/>
    </source>
</evidence>
<dbReference type="GO" id="GO:0006298">
    <property type="term" value="P:mismatch repair"/>
    <property type="evidence" value="ECO:0007669"/>
    <property type="project" value="InterPro"/>
</dbReference>
<keyword evidence="5" id="KW-0469">Meiosis</keyword>
<dbReference type="SMART" id="SM00534">
    <property type="entry name" value="MUTSac"/>
    <property type="match status" value="1"/>
</dbReference>
<reference evidence="8" key="1">
    <citation type="submission" date="2016-06" db="EMBL/GenBank/DDBJ databases">
        <title>Draft Genome sequence of the fungus Inonotus baumii.</title>
        <authorList>
            <person name="Zhu H."/>
            <person name="Lin W."/>
        </authorList>
    </citation>
    <scope>NUCLEOTIDE SEQUENCE</scope>
    <source>
        <strain evidence="8">821</strain>
    </source>
</reference>